<organism evidence="1 2">
    <name type="scientific">Actinomadura harenae</name>
    <dbReference type="NCBI Taxonomy" id="2483351"/>
    <lineage>
        <taxon>Bacteria</taxon>
        <taxon>Bacillati</taxon>
        <taxon>Actinomycetota</taxon>
        <taxon>Actinomycetes</taxon>
        <taxon>Streptosporangiales</taxon>
        <taxon>Thermomonosporaceae</taxon>
        <taxon>Actinomadura</taxon>
    </lineage>
</organism>
<evidence type="ECO:0000313" key="2">
    <source>
        <dbReference type="Proteomes" id="UP000282674"/>
    </source>
</evidence>
<gene>
    <name evidence="1" type="ORF">EBO15_42095</name>
</gene>
<dbReference type="Pfam" id="PF20138">
    <property type="entry name" value="DUF6528"/>
    <property type="match status" value="1"/>
</dbReference>
<protein>
    <submittedName>
        <fullName evidence="1">Uncharacterized protein</fullName>
    </submittedName>
</protein>
<name>A0A3M2L6T6_9ACTN</name>
<dbReference type="SUPFAM" id="SSF63829">
    <property type="entry name" value="Calcium-dependent phosphotriesterase"/>
    <property type="match status" value="1"/>
</dbReference>
<dbReference type="EMBL" id="RFFG01000197">
    <property type="protein sequence ID" value="RMI32440.1"/>
    <property type="molecule type" value="Genomic_DNA"/>
</dbReference>
<dbReference type="AlphaFoldDB" id="A0A3M2L6T6"/>
<dbReference type="Proteomes" id="UP000282674">
    <property type="component" value="Unassembled WGS sequence"/>
</dbReference>
<sequence>MDGPASASPIDEDATGTPIAAVNEATRSIEFYPSPKPGRTWKPTKRWRPISSWGGGVDVKLRPGGPYGGRVLAIADDASGYVAVYTYPGLKRKWSAHAGRGRSANVHGVEFLPDGNVAIADAAGEDGGSIRILSRRGAKVLTRRAFPGAHEVLYDPSLRALWAIGNDRLTKYPYRSGDLGSPVDYKLPRSSAHAASKNVPSFGHDVQPVYGHRDRLWIVTSGGVTQFSKNASRRCRLVPTEVNWPRPHLDGAGRRYCNDFPGAATLNAGNPTPDHTGSYRRFPKSIGNDPATGRVLLTFPAPAPGYHSWTTPYAGLYTPPGWHPVELTPNRTKTAYYRARWLIPAYQ</sequence>
<reference evidence="1 2" key="1">
    <citation type="submission" date="2018-10" db="EMBL/GenBank/DDBJ databases">
        <title>Isolation from soil.</title>
        <authorList>
            <person name="Hu J."/>
        </authorList>
    </citation>
    <scope>NUCLEOTIDE SEQUENCE [LARGE SCALE GENOMIC DNA]</scope>
    <source>
        <strain evidence="1 2">NEAU-Ht49</strain>
    </source>
</reference>
<dbReference type="InterPro" id="IPR045383">
    <property type="entry name" value="DUF6528"/>
</dbReference>
<proteinExistence type="predicted"/>
<evidence type="ECO:0000313" key="1">
    <source>
        <dbReference type="EMBL" id="RMI32440.1"/>
    </source>
</evidence>
<dbReference type="RefSeq" id="WP_233616846.1">
    <property type="nucleotide sequence ID" value="NZ_JBHSKC010000047.1"/>
</dbReference>
<accession>A0A3M2L6T6</accession>
<keyword evidence="2" id="KW-1185">Reference proteome</keyword>
<comment type="caution">
    <text evidence="1">The sequence shown here is derived from an EMBL/GenBank/DDBJ whole genome shotgun (WGS) entry which is preliminary data.</text>
</comment>